<gene>
    <name evidence="5" type="ORF">A3B10_00650</name>
</gene>
<dbReference type="PANTHER" id="PTHR46648:SF1">
    <property type="entry name" value="ADENOSINE 5'-MONOPHOSPHORAMIDASE HNT1"/>
    <property type="match status" value="1"/>
</dbReference>
<name>A0A1F5PXS3_9BACT</name>
<dbReference type="InterPro" id="IPR036265">
    <property type="entry name" value="HIT-like_sf"/>
</dbReference>
<accession>A0A1F5PXS3</accession>
<feature type="short sequence motif" description="Histidine triad motif" evidence="2 3">
    <location>
        <begin position="98"/>
        <end position="102"/>
    </location>
</feature>
<dbReference type="Proteomes" id="UP000177281">
    <property type="component" value="Unassembled WGS sequence"/>
</dbReference>
<dbReference type="EMBL" id="MFFB01000012">
    <property type="protein sequence ID" value="OGE94647.1"/>
    <property type="molecule type" value="Genomic_DNA"/>
</dbReference>
<dbReference type="PROSITE" id="PS51084">
    <property type="entry name" value="HIT_2"/>
    <property type="match status" value="1"/>
</dbReference>
<dbReference type="SUPFAM" id="SSF54197">
    <property type="entry name" value="HIT-like"/>
    <property type="match status" value="1"/>
</dbReference>
<dbReference type="Pfam" id="PF01230">
    <property type="entry name" value="HIT"/>
    <property type="match status" value="1"/>
</dbReference>
<evidence type="ECO:0000313" key="5">
    <source>
        <dbReference type="EMBL" id="OGE94647.1"/>
    </source>
</evidence>
<feature type="active site" description="Tele-AMP-histidine intermediate" evidence="1">
    <location>
        <position position="100"/>
    </location>
</feature>
<protein>
    <recommendedName>
        <fullName evidence="4">HIT domain-containing protein</fullName>
    </recommendedName>
</protein>
<dbReference type="GO" id="GO:0009117">
    <property type="term" value="P:nucleotide metabolic process"/>
    <property type="evidence" value="ECO:0007669"/>
    <property type="project" value="TreeGrafter"/>
</dbReference>
<evidence type="ECO:0000256" key="2">
    <source>
        <dbReference type="PIRSR" id="PIRSR601310-3"/>
    </source>
</evidence>
<dbReference type="InterPro" id="IPR011146">
    <property type="entry name" value="HIT-like"/>
</dbReference>
<dbReference type="GO" id="GO:0003824">
    <property type="term" value="F:catalytic activity"/>
    <property type="evidence" value="ECO:0007669"/>
    <property type="project" value="InterPro"/>
</dbReference>
<evidence type="ECO:0000256" key="3">
    <source>
        <dbReference type="PROSITE-ProRule" id="PRU00464"/>
    </source>
</evidence>
<evidence type="ECO:0000256" key="1">
    <source>
        <dbReference type="PIRSR" id="PIRSR601310-1"/>
    </source>
</evidence>
<dbReference type="Gene3D" id="3.30.428.10">
    <property type="entry name" value="HIT-like"/>
    <property type="match status" value="1"/>
</dbReference>
<evidence type="ECO:0000259" key="4">
    <source>
        <dbReference type="PROSITE" id="PS51084"/>
    </source>
</evidence>
<dbReference type="InterPro" id="IPR019808">
    <property type="entry name" value="Histidine_triad_CS"/>
</dbReference>
<dbReference type="PRINTS" id="PR00332">
    <property type="entry name" value="HISTRIAD"/>
</dbReference>
<dbReference type="PANTHER" id="PTHR46648">
    <property type="entry name" value="HIT FAMILY PROTEIN 1"/>
    <property type="match status" value="1"/>
</dbReference>
<sequence length="138" mass="15464">MNSDCIFCKIISGGIPSDKIYEDDAVLAFMDIRPVSRGHTLVVPKTHTDDFLSTDDQTLSDLIPKIKKIAHVVMQAVGAQGMNISTNHGEAAGQVVMHLHFHLIPRFSNDELKPWPHQELDPKIRAEIAERIKSRLNE</sequence>
<reference evidence="5 6" key="1">
    <citation type="journal article" date="2016" name="Nat. Commun.">
        <title>Thousands of microbial genomes shed light on interconnected biogeochemical processes in an aquifer system.</title>
        <authorList>
            <person name="Anantharaman K."/>
            <person name="Brown C.T."/>
            <person name="Hug L.A."/>
            <person name="Sharon I."/>
            <person name="Castelle C.J."/>
            <person name="Probst A.J."/>
            <person name="Thomas B.C."/>
            <person name="Singh A."/>
            <person name="Wilkins M.J."/>
            <person name="Karaoz U."/>
            <person name="Brodie E.L."/>
            <person name="Williams K.H."/>
            <person name="Hubbard S.S."/>
            <person name="Banfield J.F."/>
        </authorList>
    </citation>
    <scope>NUCLEOTIDE SEQUENCE [LARGE SCALE GENOMIC DNA]</scope>
</reference>
<feature type="domain" description="HIT" evidence="4">
    <location>
        <begin position="6"/>
        <end position="113"/>
    </location>
</feature>
<organism evidence="5 6">
    <name type="scientific">Candidatus Doudnabacteria bacterium RIFCSPLOWO2_01_FULL_44_21</name>
    <dbReference type="NCBI Taxonomy" id="1817841"/>
    <lineage>
        <taxon>Bacteria</taxon>
        <taxon>Candidatus Doudnaibacteriota</taxon>
    </lineage>
</organism>
<comment type="caution">
    <text evidence="5">The sequence shown here is derived from an EMBL/GenBank/DDBJ whole genome shotgun (WGS) entry which is preliminary data.</text>
</comment>
<dbReference type="InterPro" id="IPR039384">
    <property type="entry name" value="HINT"/>
</dbReference>
<dbReference type="AlphaFoldDB" id="A0A1F5PXS3"/>
<dbReference type="PROSITE" id="PS00892">
    <property type="entry name" value="HIT_1"/>
    <property type="match status" value="1"/>
</dbReference>
<dbReference type="CDD" id="cd01277">
    <property type="entry name" value="HINT_subgroup"/>
    <property type="match status" value="1"/>
</dbReference>
<evidence type="ECO:0000313" key="6">
    <source>
        <dbReference type="Proteomes" id="UP000177281"/>
    </source>
</evidence>
<dbReference type="InterPro" id="IPR001310">
    <property type="entry name" value="Histidine_triad_HIT"/>
</dbReference>
<proteinExistence type="predicted"/>
<dbReference type="STRING" id="1817841.A3B10_00650"/>